<dbReference type="EMBL" id="QHBU01000123">
    <property type="protein sequence ID" value="PZR81111.1"/>
    <property type="molecule type" value="Genomic_DNA"/>
</dbReference>
<dbReference type="GO" id="GO:0003735">
    <property type="term" value="F:structural constituent of ribosome"/>
    <property type="evidence" value="ECO:0007669"/>
    <property type="project" value="InterPro"/>
</dbReference>
<evidence type="ECO:0000313" key="12">
    <source>
        <dbReference type="Proteomes" id="UP000248724"/>
    </source>
</evidence>
<dbReference type="Gene3D" id="3.30.1440.10">
    <property type="match status" value="1"/>
</dbReference>
<dbReference type="HAMAP" id="MF_01333_B">
    <property type="entry name" value="Ribosomal_uL5_B"/>
    <property type="match status" value="1"/>
</dbReference>
<dbReference type="InterPro" id="IPR031309">
    <property type="entry name" value="Ribosomal_uL5_C"/>
</dbReference>
<evidence type="ECO:0000256" key="5">
    <source>
        <dbReference type="ARBA" id="ARBA00058604"/>
    </source>
</evidence>
<feature type="domain" description="Large ribosomal subunit protein uL5 N-terminal" evidence="8">
    <location>
        <begin position="31"/>
        <end position="87"/>
    </location>
</feature>
<reference evidence="11 12" key="1">
    <citation type="journal article" date="2017" name="Nature">
        <title>Atmospheric trace gases support primary production in Antarctic desert surface soil.</title>
        <authorList>
            <person name="Ji M."/>
            <person name="Greening C."/>
            <person name="Vanwonterghem I."/>
            <person name="Carere C.R."/>
            <person name="Bay S.K."/>
            <person name="Steen J.A."/>
            <person name="Montgomery K."/>
            <person name="Lines T."/>
            <person name="Beardall J."/>
            <person name="van Dorst J."/>
            <person name="Snape I."/>
            <person name="Stott M.B."/>
            <person name="Hugenholtz P."/>
            <person name="Ferrari B.C."/>
        </authorList>
    </citation>
    <scope>NUCLEOTIDE SEQUENCE [LARGE SCALE GENOMIC DNA]</scope>
    <source>
        <strain evidence="11">RRmetagenome_bin12</strain>
    </source>
</reference>
<organism evidence="11 12">
    <name type="scientific">Candidatus Aeolococcus gillhamiae</name>
    <dbReference type="NCBI Taxonomy" id="3127015"/>
    <lineage>
        <taxon>Bacteria</taxon>
        <taxon>Bacillati</taxon>
        <taxon>Candidatus Dormiibacterota</taxon>
        <taxon>Candidatus Dormibacteria</taxon>
        <taxon>Candidatus Aeolococcales</taxon>
        <taxon>Candidatus Aeolococcaceae</taxon>
        <taxon>Candidatus Aeolococcus</taxon>
    </lineage>
</organism>
<gene>
    <name evidence="6 10" type="primary">rplE</name>
    <name evidence="11" type="ORF">DLM65_06705</name>
    <name evidence="10" type="ORF">JF886_01185</name>
</gene>
<evidence type="ECO:0000313" key="11">
    <source>
        <dbReference type="EMBL" id="PZR81111.1"/>
    </source>
</evidence>
<dbReference type="GO" id="GO:1990904">
    <property type="term" value="C:ribonucleoprotein complex"/>
    <property type="evidence" value="ECO:0007669"/>
    <property type="project" value="UniProtKB-KW"/>
</dbReference>
<keyword evidence="6" id="KW-0699">rRNA-binding</keyword>
<proteinExistence type="inferred from homology"/>
<name>A0A2W6ATD1_9BACT</name>
<dbReference type="AlphaFoldDB" id="A0A2W6ATD1"/>
<comment type="function">
    <text evidence="5">This is one of the proteins that bind and probably mediate the attachment of the 5S RNA into the large ribosomal subunit, where it forms part of the central protuberance. In the 70S ribosome it contacts protein S13 of the 30S subunit (bridge B1b), connecting the 2 subunits; this bridge is implicated in subunit movement. Contacts the P site tRNA; the 5S rRNA and some of its associated proteins might help stabilize positioning of ribosome-bound tRNAs.</text>
</comment>
<dbReference type="FunFam" id="3.30.1440.10:FF:000001">
    <property type="entry name" value="50S ribosomal protein L5"/>
    <property type="match status" value="1"/>
</dbReference>
<keyword evidence="3 6" id="KW-0687">Ribonucleoprotein</keyword>
<dbReference type="Proteomes" id="UP000248724">
    <property type="component" value="Unassembled WGS sequence"/>
</dbReference>
<evidence type="ECO:0000259" key="9">
    <source>
        <dbReference type="Pfam" id="PF00673"/>
    </source>
</evidence>
<accession>A0A934JT77</accession>
<dbReference type="EMBL" id="JAEKNS010000017">
    <property type="protein sequence ID" value="MBJ7593469.1"/>
    <property type="molecule type" value="Genomic_DNA"/>
</dbReference>
<sequence>MATAVADQPRLRQRYQDEVVPALVRDFRYRNAMQVPRVEKIVINIGLGEAIQNGRAIDAATNDLKTITGQAPIVIRARKSVAAFKLREGMPIGVKVTLRGRRMWEFLDKLLSVTLPRIRDFRGIDPKAFDGHGNYTLGLREQLVFPEIDFDKIDKLRGLEVCIVTTAQTDDEGRALLAACGMPFRKPGQQ</sequence>
<dbReference type="Pfam" id="PF00281">
    <property type="entry name" value="Ribosomal_L5"/>
    <property type="match status" value="1"/>
</dbReference>
<dbReference type="Proteomes" id="UP000606991">
    <property type="component" value="Unassembled WGS sequence"/>
</dbReference>
<reference evidence="10 13" key="3">
    <citation type="submission" date="2020-10" db="EMBL/GenBank/DDBJ databases">
        <title>Ca. Dormibacterota MAGs.</title>
        <authorList>
            <person name="Montgomery K."/>
        </authorList>
    </citation>
    <scope>NUCLEOTIDE SEQUENCE [LARGE SCALE GENOMIC DNA]</scope>
    <source>
        <strain evidence="10">SC8812_S17_18</strain>
    </source>
</reference>
<dbReference type="InterPro" id="IPR022803">
    <property type="entry name" value="Ribosomal_uL5_dom_sf"/>
</dbReference>
<comment type="caution">
    <text evidence="11">The sequence shown here is derived from an EMBL/GenBank/DDBJ whole genome shotgun (WGS) entry which is preliminary data.</text>
</comment>
<evidence type="ECO:0000313" key="10">
    <source>
        <dbReference type="EMBL" id="MBJ7593469.1"/>
    </source>
</evidence>
<reference evidence="11" key="2">
    <citation type="submission" date="2018-05" db="EMBL/GenBank/DDBJ databases">
        <authorList>
            <person name="Ferrari B."/>
        </authorList>
    </citation>
    <scope>NUCLEOTIDE SEQUENCE</scope>
    <source>
        <strain evidence="11">RRmetagenome_bin12</strain>
    </source>
</reference>
<dbReference type="GO" id="GO:0006412">
    <property type="term" value="P:translation"/>
    <property type="evidence" value="ECO:0007669"/>
    <property type="project" value="UniProtKB-UniRule"/>
</dbReference>
<evidence type="ECO:0000256" key="3">
    <source>
        <dbReference type="ARBA" id="ARBA00023274"/>
    </source>
</evidence>
<dbReference type="Pfam" id="PF00673">
    <property type="entry name" value="Ribosomal_L5_C"/>
    <property type="match status" value="1"/>
</dbReference>
<evidence type="ECO:0000256" key="4">
    <source>
        <dbReference type="ARBA" id="ARBA00035245"/>
    </source>
</evidence>
<comment type="similarity">
    <text evidence="1 6 7">Belongs to the universal ribosomal protein uL5 family.</text>
</comment>
<evidence type="ECO:0000256" key="2">
    <source>
        <dbReference type="ARBA" id="ARBA00022980"/>
    </source>
</evidence>
<evidence type="ECO:0000256" key="7">
    <source>
        <dbReference type="RuleBase" id="RU003930"/>
    </source>
</evidence>
<protein>
    <recommendedName>
        <fullName evidence="4 6">Large ribosomal subunit protein uL5</fullName>
    </recommendedName>
</protein>
<dbReference type="GO" id="GO:0019843">
    <property type="term" value="F:rRNA binding"/>
    <property type="evidence" value="ECO:0007669"/>
    <property type="project" value="UniProtKB-UniRule"/>
</dbReference>
<dbReference type="GO" id="GO:0000049">
    <property type="term" value="F:tRNA binding"/>
    <property type="evidence" value="ECO:0007669"/>
    <property type="project" value="UniProtKB-UniRule"/>
</dbReference>
<dbReference type="InterPro" id="IPR002132">
    <property type="entry name" value="Ribosomal_uL5"/>
</dbReference>
<dbReference type="PIRSF" id="PIRSF002161">
    <property type="entry name" value="Ribosomal_L5"/>
    <property type="match status" value="1"/>
</dbReference>
<keyword evidence="6" id="KW-0694">RNA-binding</keyword>
<dbReference type="RefSeq" id="WP_337308770.1">
    <property type="nucleotide sequence ID" value="NZ_JAEKNS010000017.1"/>
</dbReference>
<comment type="function">
    <text evidence="6">This is 1 of the proteins that bind and probably mediate the attachment of the 5S RNA into the large ribosomal subunit, where it forms part of the central protuberance. In the 70S ribosome it contacts protein S13 of the 30S subunit (bridge B1b), connecting the 2 subunits; this bridge is implicated in subunit movement. Contacts the P site tRNA; the 5S rRNA and some of its associated proteins might help stabilize positioning of ribosome-bound tRNAs.</text>
</comment>
<evidence type="ECO:0000256" key="1">
    <source>
        <dbReference type="ARBA" id="ARBA00008553"/>
    </source>
</evidence>
<dbReference type="PANTHER" id="PTHR11994">
    <property type="entry name" value="60S RIBOSOMAL PROTEIN L11-RELATED"/>
    <property type="match status" value="1"/>
</dbReference>
<dbReference type="InterPro" id="IPR031310">
    <property type="entry name" value="Ribosomal_uL5_N"/>
</dbReference>
<evidence type="ECO:0000259" key="8">
    <source>
        <dbReference type="Pfam" id="PF00281"/>
    </source>
</evidence>
<keyword evidence="6" id="KW-0820">tRNA-binding</keyword>
<comment type="subunit">
    <text evidence="6">Part of the 50S ribosomal subunit; part of the 5S rRNA/L5/L18/L25 subcomplex. Contacts the 5S rRNA and the P site tRNA. Forms a bridge to the 30S subunit in the 70S ribosome.</text>
</comment>
<accession>A0A2W6ATD1</accession>
<feature type="domain" description="Large ribosomal subunit protein uL5 C-terminal" evidence="9">
    <location>
        <begin position="91"/>
        <end position="184"/>
    </location>
</feature>
<evidence type="ECO:0000256" key="6">
    <source>
        <dbReference type="HAMAP-Rule" id="MF_01333"/>
    </source>
</evidence>
<dbReference type="GO" id="GO:0005840">
    <property type="term" value="C:ribosome"/>
    <property type="evidence" value="ECO:0007669"/>
    <property type="project" value="UniProtKB-KW"/>
</dbReference>
<keyword evidence="2 6" id="KW-0689">Ribosomal protein</keyword>
<dbReference type="SUPFAM" id="SSF55282">
    <property type="entry name" value="RL5-like"/>
    <property type="match status" value="1"/>
</dbReference>
<evidence type="ECO:0000313" key="13">
    <source>
        <dbReference type="Proteomes" id="UP000606991"/>
    </source>
</evidence>
<dbReference type="InterPro" id="IPR020930">
    <property type="entry name" value="Ribosomal_uL5_bac-type"/>
</dbReference>
<dbReference type="NCBIfam" id="NF000585">
    <property type="entry name" value="PRK00010.1"/>
    <property type="match status" value="1"/>
</dbReference>